<dbReference type="RefSeq" id="WP_035313612.1">
    <property type="nucleotide sequence ID" value="NZ_AODH01000012.1"/>
</dbReference>
<dbReference type="PATRIC" id="fig|1265861.3.peg.691"/>
<dbReference type="NCBIfam" id="TIGR03943">
    <property type="entry name" value="TIGR03943 family putative permease subunit"/>
    <property type="match status" value="1"/>
</dbReference>
<feature type="transmembrane region" description="Helical" evidence="1">
    <location>
        <begin position="31"/>
        <end position="54"/>
    </location>
</feature>
<dbReference type="Proteomes" id="UP000019243">
    <property type="component" value="Unassembled WGS sequence"/>
</dbReference>
<comment type="caution">
    <text evidence="4">The sequence shown here is derived from an EMBL/GenBank/DDBJ whole genome shotgun (WGS) entry which is preliminary data.</text>
</comment>
<dbReference type="Pfam" id="PF09323">
    <property type="entry name" value="DUF1980"/>
    <property type="match status" value="1"/>
</dbReference>
<feature type="transmembrane region" description="Helical" evidence="1">
    <location>
        <begin position="87"/>
        <end position="104"/>
    </location>
</feature>
<feature type="domain" description="DUF1980" evidence="3">
    <location>
        <begin position="144"/>
        <end position="284"/>
    </location>
</feature>
<evidence type="ECO:0000256" key="1">
    <source>
        <dbReference type="SAM" id="Phobius"/>
    </source>
</evidence>
<organism evidence="4 5">
    <name type="scientific">Brochothrix campestris FSL F6-1037</name>
    <dbReference type="NCBI Taxonomy" id="1265861"/>
    <lineage>
        <taxon>Bacteria</taxon>
        <taxon>Bacillati</taxon>
        <taxon>Bacillota</taxon>
        <taxon>Bacilli</taxon>
        <taxon>Bacillales</taxon>
        <taxon>Listeriaceae</taxon>
        <taxon>Brochothrix</taxon>
    </lineage>
</organism>
<keyword evidence="1" id="KW-0812">Transmembrane</keyword>
<keyword evidence="1" id="KW-1133">Transmembrane helix</keyword>
<dbReference type="InterPro" id="IPR052955">
    <property type="entry name" value="UPF0703_membrane_permease"/>
</dbReference>
<dbReference type="EMBL" id="AODH01000012">
    <property type="protein sequence ID" value="EUJ41352.1"/>
    <property type="molecule type" value="Genomic_DNA"/>
</dbReference>
<dbReference type="PANTHER" id="PTHR40047:SF1">
    <property type="entry name" value="UPF0703 PROTEIN YCGQ"/>
    <property type="match status" value="1"/>
</dbReference>
<evidence type="ECO:0000313" key="4">
    <source>
        <dbReference type="EMBL" id="EUJ41352.1"/>
    </source>
</evidence>
<protein>
    <recommendedName>
        <fullName evidence="6">TIGR03943 family protein</fullName>
    </recommendedName>
</protein>
<evidence type="ECO:0000259" key="3">
    <source>
        <dbReference type="Pfam" id="PF21537"/>
    </source>
</evidence>
<dbReference type="AlphaFoldDB" id="W7CWK8"/>
<dbReference type="InterPro" id="IPR048447">
    <property type="entry name" value="DUF1980_C"/>
</dbReference>
<sequence length="287" mass="32752">MLRVYLLYGYAALMTYFHVSGKLEQYINMKYAYLSLIALFGTLILGTIQLILVFRDEDADAHKHIVTAKPAPGEHVHTGENRWWKKVIVYGLLAFPLLSGFTFPEVSLDSNIVAAKGFKFPTNTDAVGDSFVRNQYLKPDTSFYYNKEDYTKTMQAELKPYVNKEHITLTDDNYLTVMELIYDYPALFSGKQLTLTGFAYEETANTNKQLFLFRFGVVHCVADSGVFGLLLNLPTDQNYQNDTWLQATGTIGTDFYAPFKQTIPTLTVSDISKIKTPAEKYVYRKYN</sequence>
<accession>W7CWK8</accession>
<dbReference type="OrthoDB" id="9770408at2"/>
<dbReference type="STRING" id="1265861.BCAMP_03550"/>
<dbReference type="InterPro" id="IPR048493">
    <property type="entry name" value="DUF1980_N"/>
</dbReference>
<evidence type="ECO:0000313" key="5">
    <source>
        <dbReference type="Proteomes" id="UP000019243"/>
    </source>
</evidence>
<dbReference type="PANTHER" id="PTHR40047">
    <property type="entry name" value="UPF0703 PROTEIN YCGQ"/>
    <property type="match status" value="1"/>
</dbReference>
<gene>
    <name evidence="4" type="ORF">BCAMP_03550</name>
</gene>
<feature type="domain" description="DUF1980" evidence="2">
    <location>
        <begin position="2"/>
        <end position="118"/>
    </location>
</feature>
<keyword evidence="1" id="KW-0472">Membrane</keyword>
<reference evidence="4 5" key="1">
    <citation type="submission" date="2012-12" db="EMBL/GenBank/DDBJ databases">
        <title>Novel taxa of Listeriaceae from agricultural environments in the United States.</title>
        <authorList>
            <person name="den Bakker H.C."/>
            <person name="Allred A."/>
            <person name="Warchocki S."/>
            <person name="Wright E.M."/>
            <person name="Burrell A."/>
            <person name="Nightingale K.K."/>
            <person name="Kephart D."/>
            <person name="Wiedmann M."/>
        </authorList>
    </citation>
    <scope>NUCLEOTIDE SEQUENCE [LARGE SCALE GENOMIC DNA]</scope>
    <source>
        <strain evidence="4 5">FSL F6-1037</strain>
    </source>
</reference>
<dbReference type="InterPro" id="IPR015402">
    <property type="entry name" value="DUF1980"/>
</dbReference>
<evidence type="ECO:0008006" key="6">
    <source>
        <dbReference type="Google" id="ProtNLM"/>
    </source>
</evidence>
<name>W7CWK8_9LIST</name>
<evidence type="ECO:0000259" key="2">
    <source>
        <dbReference type="Pfam" id="PF09323"/>
    </source>
</evidence>
<dbReference type="Pfam" id="PF21537">
    <property type="entry name" value="DUF1980_C"/>
    <property type="match status" value="1"/>
</dbReference>
<keyword evidence="5" id="KW-1185">Reference proteome</keyword>
<proteinExistence type="predicted"/>